<comment type="similarity">
    <text evidence="2">Belongs to the alkaline phosphatase family.</text>
</comment>
<name>A0ABS2QRX8_9BACI</name>
<dbReference type="GO" id="GO:0004035">
    <property type="term" value="F:alkaline phosphatase activity"/>
    <property type="evidence" value="ECO:0007669"/>
    <property type="project" value="UniProtKB-EC"/>
</dbReference>
<dbReference type="InterPro" id="IPR017850">
    <property type="entry name" value="Alkaline_phosphatase_core_sf"/>
</dbReference>
<dbReference type="CDD" id="cd16012">
    <property type="entry name" value="ALP"/>
    <property type="match status" value="1"/>
</dbReference>
<evidence type="ECO:0000256" key="2">
    <source>
        <dbReference type="RuleBase" id="RU003946"/>
    </source>
</evidence>
<dbReference type="SMART" id="SM00098">
    <property type="entry name" value="alkPPc"/>
    <property type="match status" value="1"/>
</dbReference>
<dbReference type="InterPro" id="IPR001952">
    <property type="entry name" value="Alkaline_phosphatase"/>
</dbReference>
<dbReference type="PANTHER" id="PTHR11596">
    <property type="entry name" value="ALKALINE PHOSPHATASE"/>
    <property type="match status" value="1"/>
</dbReference>
<comment type="caution">
    <text evidence="3">The sequence shown here is derived from an EMBL/GenBank/DDBJ whole genome shotgun (WGS) entry which is preliminary data.</text>
</comment>
<dbReference type="Proteomes" id="UP000809829">
    <property type="component" value="Unassembled WGS sequence"/>
</dbReference>
<dbReference type="SUPFAM" id="SSF53649">
    <property type="entry name" value="Alkaline phosphatase-like"/>
    <property type="match status" value="1"/>
</dbReference>
<dbReference type="PANTHER" id="PTHR11596:SF5">
    <property type="entry name" value="ALKALINE PHOSPHATASE"/>
    <property type="match status" value="1"/>
</dbReference>
<dbReference type="Gene3D" id="3.40.720.10">
    <property type="entry name" value="Alkaline Phosphatase, subunit A"/>
    <property type="match status" value="1"/>
</dbReference>
<evidence type="ECO:0000313" key="3">
    <source>
        <dbReference type="EMBL" id="MBM7702225.1"/>
    </source>
</evidence>
<dbReference type="Gene3D" id="1.10.60.40">
    <property type="match status" value="1"/>
</dbReference>
<dbReference type="RefSeq" id="WP_378913143.1">
    <property type="nucleotide sequence ID" value="NZ_JAFBFC010000002.1"/>
</dbReference>
<evidence type="ECO:0000313" key="4">
    <source>
        <dbReference type="Proteomes" id="UP000809829"/>
    </source>
</evidence>
<sequence length="556" mass="59463">MKTISKKMLGVTLASAVALGSFGFSQFSPQTEAKNEGKKVKPEEAKNVIMMVMDGTSSSATTLARWYKGAPLHMDQLVAGGVTTYSAESAITDSAPAATAMATGNKSNSGYVGVLPSLVNTPGVDPIKEENQFRPVANVLEGAQKTGRSTGIVSTSEVQHATPAGFSAHHHDRNNFDVIGEQQVYQNMDVILGGGKDSLSPGQASKSRKDGEDLMNVINNRGYDFVETRDELMNSKSDKIWGSFSNTALAYDLDRAKTRPEEPTVADMTGKAISTLSKNKDGFFLFVEGSKPDWAAHSNDTIGIISDVLAFDEAVGKALEFAKKDGNTMVIAVSDHGNSGISIGNQATTKGYDKTPVSAYIDPLKKADMTVEGALSKLNSDLSNKEEVAKLYGLDNLSSEEKAKLDAAKDSKAIGTALVQMLANRANIGFTTGGHTGEDMFLYSYGPQRPVGFFDNTDLADHMAKSMGVNLEKLTNELFSEATNVFKGASIRTDVTDPTNPVLVVTKGDKTATLPVNKDVMIVNGKEYKLPGVVVQSQKGEFYVPTEAGKIFKKKK</sequence>
<dbReference type="EMBL" id="JAFBFC010000002">
    <property type="protein sequence ID" value="MBM7702225.1"/>
    <property type="molecule type" value="Genomic_DNA"/>
</dbReference>
<dbReference type="EC" id="3.1.3.1" evidence="3"/>
<keyword evidence="1" id="KW-0597">Phosphoprotein</keyword>
<organism evidence="3 4">
    <name type="scientific">Priestia iocasae</name>
    <dbReference type="NCBI Taxonomy" id="2291674"/>
    <lineage>
        <taxon>Bacteria</taxon>
        <taxon>Bacillati</taxon>
        <taxon>Bacillota</taxon>
        <taxon>Bacilli</taxon>
        <taxon>Bacillales</taxon>
        <taxon>Bacillaceae</taxon>
        <taxon>Priestia</taxon>
    </lineage>
</organism>
<keyword evidence="4" id="KW-1185">Reference proteome</keyword>
<gene>
    <name evidence="3" type="ORF">JOC83_001059</name>
</gene>
<dbReference type="PRINTS" id="PR00113">
    <property type="entry name" value="ALKPHPHTASE"/>
</dbReference>
<dbReference type="Pfam" id="PF00245">
    <property type="entry name" value="Alk_phosphatase"/>
    <property type="match status" value="1"/>
</dbReference>
<proteinExistence type="inferred from homology"/>
<keyword evidence="3" id="KW-0378">Hydrolase</keyword>
<reference evidence="3 4" key="1">
    <citation type="submission" date="2021-01" db="EMBL/GenBank/DDBJ databases">
        <title>Genomic Encyclopedia of Type Strains, Phase IV (KMG-IV): sequencing the most valuable type-strain genomes for metagenomic binning, comparative biology and taxonomic classification.</title>
        <authorList>
            <person name="Goeker M."/>
        </authorList>
    </citation>
    <scope>NUCLEOTIDE SEQUENCE [LARGE SCALE GENOMIC DNA]</scope>
    <source>
        <strain evidence="3 4">DSM 104297</strain>
    </source>
</reference>
<evidence type="ECO:0000256" key="1">
    <source>
        <dbReference type="ARBA" id="ARBA00022553"/>
    </source>
</evidence>
<accession>A0ABS2QRX8</accession>
<protein>
    <submittedName>
        <fullName evidence="3">Alkaline phosphatase</fullName>
        <ecNumber evidence="3">3.1.3.1</ecNumber>
    </submittedName>
</protein>